<organism evidence="8 9">
    <name type="scientific">Mesorhizobium zhangyense</name>
    <dbReference type="NCBI Taxonomy" id="1776730"/>
    <lineage>
        <taxon>Bacteria</taxon>
        <taxon>Pseudomonadati</taxon>
        <taxon>Pseudomonadota</taxon>
        <taxon>Alphaproteobacteria</taxon>
        <taxon>Hyphomicrobiales</taxon>
        <taxon>Phyllobacteriaceae</taxon>
        <taxon>Mesorhizobium</taxon>
    </lineage>
</organism>
<comment type="function">
    <text evidence="6">Catalyzes the phosphorylation of ribose 1,5-bisphosphate to 5-phospho-D-ribosyl alpha-1-diphosphate (PRPP).</text>
</comment>
<name>A0A7C9V7M4_9HYPH</name>
<evidence type="ECO:0000313" key="8">
    <source>
        <dbReference type="EMBL" id="NGN42865.1"/>
    </source>
</evidence>
<evidence type="ECO:0000256" key="2">
    <source>
        <dbReference type="ARBA" id="ARBA00005069"/>
    </source>
</evidence>
<sequence>MMVSALIEREQASAAFPVRHGVFIAVVGPSGAGKDTVIAYAREHFAGDDTVAFVRRVITRPCDGATEDHDTLEDAAFVEAATEGAFALSWEAHGLKYGIPASVDEAIANGHIAIANGSRNAIPALRERYENVAVVEITAAPEILAERLAARGRESRGEVMARLARTVKVELTGPGISTIDNSGPKEIAGEQFVAIIRKAIAFADVGRF</sequence>
<dbReference type="SMART" id="SM00072">
    <property type="entry name" value="GuKc"/>
    <property type="match status" value="1"/>
</dbReference>
<dbReference type="NCBIfam" id="TIGR02322">
    <property type="entry name" value="phosphon_PhnN"/>
    <property type="match status" value="1"/>
</dbReference>
<evidence type="ECO:0000313" key="9">
    <source>
        <dbReference type="Proteomes" id="UP000481252"/>
    </source>
</evidence>
<dbReference type="RefSeq" id="WP_165119207.1">
    <property type="nucleotide sequence ID" value="NZ_JAAKZG010000006.1"/>
</dbReference>
<dbReference type="EC" id="2.7.4.23" evidence="6"/>
<dbReference type="GO" id="GO:0006015">
    <property type="term" value="P:5-phosphoribose 1-diphosphate biosynthetic process"/>
    <property type="evidence" value="ECO:0007669"/>
    <property type="project" value="UniProtKB-UniRule"/>
</dbReference>
<dbReference type="UniPathway" id="UPA00087">
    <property type="reaction ID" value="UER00175"/>
</dbReference>
<evidence type="ECO:0000259" key="7">
    <source>
        <dbReference type="SMART" id="SM00072"/>
    </source>
</evidence>
<keyword evidence="9" id="KW-1185">Reference proteome</keyword>
<accession>A0A7C9V7M4</accession>
<evidence type="ECO:0000256" key="5">
    <source>
        <dbReference type="ARBA" id="ARBA00022840"/>
    </source>
</evidence>
<dbReference type="GO" id="GO:0005524">
    <property type="term" value="F:ATP binding"/>
    <property type="evidence" value="ECO:0007669"/>
    <property type="project" value="UniProtKB-KW"/>
</dbReference>
<feature type="binding site" evidence="6">
    <location>
        <begin position="28"/>
        <end position="35"/>
    </location>
    <ligand>
        <name>ATP</name>
        <dbReference type="ChEBI" id="CHEBI:30616"/>
    </ligand>
</feature>
<dbReference type="HAMAP" id="MF_00836">
    <property type="entry name" value="PhnN"/>
    <property type="match status" value="1"/>
</dbReference>
<dbReference type="GO" id="GO:0019634">
    <property type="term" value="P:organic phosphonate metabolic process"/>
    <property type="evidence" value="ECO:0007669"/>
    <property type="project" value="UniProtKB-UniRule"/>
</dbReference>
<comment type="caution">
    <text evidence="8">The sequence shown here is derived from an EMBL/GenBank/DDBJ whole genome shotgun (WGS) entry which is preliminary data.</text>
</comment>
<keyword evidence="4 6" id="KW-0547">Nucleotide-binding</keyword>
<gene>
    <name evidence="6 8" type="primary">phnN</name>
    <name evidence="8" type="ORF">G6N74_17490</name>
</gene>
<dbReference type="InterPro" id="IPR008145">
    <property type="entry name" value="GK/Ca_channel_bsu"/>
</dbReference>
<keyword evidence="5 6" id="KW-0067">ATP-binding</keyword>
<evidence type="ECO:0000256" key="3">
    <source>
        <dbReference type="ARBA" id="ARBA00022679"/>
    </source>
</evidence>
<comment type="pathway">
    <text evidence="2 6">Metabolic intermediate biosynthesis; 5-phospho-alpha-D-ribose 1-diphosphate biosynthesis; 5-phospho-alpha-D-ribose 1-diphosphate from D-ribose 5-phosphate (route II): step 3/3.</text>
</comment>
<dbReference type="InterPro" id="IPR012699">
    <property type="entry name" value="PhnN"/>
</dbReference>
<keyword evidence="8" id="KW-0418">Kinase</keyword>
<dbReference type="AlphaFoldDB" id="A0A7C9V7M4"/>
<dbReference type="InterPro" id="IPR027417">
    <property type="entry name" value="P-loop_NTPase"/>
</dbReference>
<proteinExistence type="inferred from homology"/>
<protein>
    <recommendedName>
        <fullName evidence="6">Ribose 1,5-bisphosphate phosphokinase PhnN</fullName>
        <ecNumber evidence="6">2.7.4.23</ecNumber>
    </recommendedName>
    <alternativeName>
        <fullName evidence="6">Ribose 1,5-bisphosphokinase</fullName>
    </alternativeName>
</protein>
<dbReference type="GO" id="GO:0033863">
    <property type="term" value="F:ribose 1,5-bisphosphate phosphokinase activity"/>
    <property type="evidence" value="ECO:0007669"/>
    <property type="project" value="UniProtKB-UniRule"/>
</dbReference>
<comment type="similarity">
    <text evidence="6">Belongs to the ribose 1,5-bisphosphokinase family.</text>
</comment>
<dbReference type="Gene3D" id="3.40.50.300">
    <property type="entry name" value="P-loop containing nucleotide triphosphate hydrolases"/>
    <property type="match status" value="1"/>
</dbReference>
<comment type="catalytic activity">
    <reaction evidence="1 6">
        <text>alpha-D-ribose 1,5-bisphosphate + ATP = 5-phospho-alpha-D-ribose 1-diphosphate + ADP</text>
        <dbReference type="Rhea" id="RHEA:20109"/>
        <dbReference type="ChEBI" id="CHEBI:30616"/>
        <dbReference type="ChEBI" id="CHEBI:58017"/>
        <dbReference type="ChEBI" id="CHEBI:68688"/>
        <dbReference type="ChEBI" id="CHEBI:456216"/>
        <dbReference type="EC" id="2.7.4.23"/>
    </reaction>
</comment>
<dbReference type="SUPFAM" id="SSF52540">
    <property type="entry name" value="P-loop containing nucleoside triphosphate hydrolases"/>
    <property type="match status" value="1"/>
</dbReference>
<reference evidence="8 9" key="1">
    <citation type="submission" date="2020-02" db="EMBL/GenBank/DDBJ databases">
        <title>Genome sequence of the type strain CGMCC 1.15528 of Mesorhizobium zhangyense.</title>
        <authorList>
            <person name="Gao J."/>
            <person name="Sun J."/>
        </authorList>
    </citation>
    <scope>NUCLEOTIDE SEQUENCE [LARGE SCALE GENOMIC DNA]</scope>
    <source>
        <strain evidence="8 9">CGMCC 1.15528</strain>
    </source>
</reference>
<evidence type="ECO:0000256" key="1">
    <source>
        <dbReference type="ARBA" id="ARBA00000373"/>
    </source>
</evidence>
<feature type="domain" description="Guanylate kinase/L-type calcium channel beta subunit" evidence="7">
    <location>
        <begin position="20"/>
        <end position="200"/>
    </location>
</feature>
<evidence type="ECO:0000256" key="6">
    <source>
        <dbReference type="HAMAP-Rule" id="MF_00836"/>
    </source>
</evidence>
<evidence type="ECO:0000256" key="4">
    <source>
        <dbReference type="ARBA" id="ARBA00022741"/>
    </source>
</evidence>
<keyword evidence="3 6" id="KW-0808">Transferase</keyword>
<dbReference type="EMBL" id="JAAKZG010000006">
    <property type="protein sequence ID" value="NGN42865.1"/>
    <property type="molecule type" value="Genomic_DNA"/>
</dbReference>
<dbReference type="Proteomes" id="UP000481252">
    <property type="component" value="Unassembled WGS sequence"/>
</dbReference>